<dbReference type="AlphaFoldDB" id="A0AB38E1I8"/>
<evidence type="ECO:0000313" key="5">
    <source>
        <dbReference type="Proteomes" id="UP000234181"/>
    </source>
</evidence>
<accession>A0AB38E1I8</accession>
<gene>
    <name evidence="2" type="ORF">XAP6984_510014</name>
    <name evidence="3" type="ORF">XAP7430_480015</name>
</gene>
<organism evidence="3 4">
    <name type="scientific">Xanthomonas campestris pv. phaseoli</name>
    <dbReference type="NCBI Taxonomy" id="317013"/>
    <lineage>
        <taxon>Bacteria</taxon>
        <taxon>Pseudomonadati</taxon>
        <taxon>Pseudomonadota</taxon>
        <taxon>Gammaproteobacteria</taxon>
        <taxon>Lysobacterales</taxon>
        <taxon>Lysobacteraceae</taxon>
        <taxon>Xanthomonas</taxon>
    </lineage>
</organism>
<evidence type="ECO:0000256" key="1">
    <source>
        <dbReference type="SAM" id="MobiDB-lite"/>
    </source>
</evidence>
<name>A0AB38E1I8_XANCH</name>
<evidence type="ECO:0000313" key="3">
    <source>
        <dbReference type="EMBL" id="SON90445.1"/>
    </source>
</evidence>
<protein>
    <recommendedName>
        <fullName evidence="6">Secreted protein</fullName>
    </recommendedName>
</protein>
<evidence type="ECO:0008006" key="6">
    <source>
        <dbReference type="Google" id="ProtNLM"/>
    </source>
</evidence>
<proteinExistence type="predicted"/>
<dbReference type="Proteomes" id="UP000234166">
    <property type="component" value="Unassembled WGS sequence"/>
</dbReference>
<comment type="caution">
    <text evidence="3">The sequence shown here is derived from an EMBL/GenBank/DDBJ whole genome shotgun (WGS) entry which is preliminary data.</text>
</comment>
<evidence type="ECO:0000313" key="2">
    <source>
        <dbReference type="EMBL" id="SON83317.1"/>
    </source>
</evidence>
<feature type="region of interest" description="Disordered" evidence="1">
    <location>
        <begin position="39"/>
        <end position="60"/>
    </location>
</feature>
<keyword evidence="5" id="KW-1185">Reference proteome</keyword>
<reference evidence="4 5" key="1">
    <citation type="submission" date="2017-10" db="EMBL/GenBank/DDBJ databases">
        <authorList>
            <person name="Regsiter A."/>
            <person name="William W."/>
        </authorList>
    </citation>
    <scope>NUCLEOTIDE SEQUENCE [LARGE SCALE GENOMIC DNA]</scope>
    <source>
        <strain evidence="2 5">CFBP6984</strain>
        <strain evidence="3 4">CFBP7430</strain>
    </source>
</reference>
<dbReference type="Proteomes" id="UP000234181">
    <property type="component" value="Unassembled WGS sequence"/>
</dbReference>
<dbReference type="EMBL" id="OCYT01000108">
    <property type="protein sequence ID" value="SON83317.1"/>
    <property type="molecule type" value="Genomic_DNA"/>
</dbReference>
<sequence length="60" mass="6296">MAGCAARHWRGAIKALAWKFTRPTAGALGAGRTFTPAHQGAFQARASRQADAHTPPPGEL</sequence>
<evidence type="ECO:0000313" key="4">
    <source>
        <dbReference type="Proteomes" id="UP000234166"/>
    </source>
</evidence>
<dbReference type="EMBL" id="OCYS01000103">
    <property type="protein sequence ID" value="SON90445.1"/>
    <property type="molecule type" value="Genomic_DNA"/>
</dbReference>